<dbReference type="EMBL" id="ML179858">
    <property type="protein sequence ID" value="THU80919.1"/>
    <property type="molecule type" value="Genomic_DNA"/>
</dbReference>
<keyword evidence="3" id="KW-1185">Reference proteome</keyword>
<evidence type="ECO:0000313" key="2">
    <source>
        <dbReference type="EMBL" id="THU80919.1"/>
    </source>
</evidence>
<feature type="region of interest" description="Disordered" evidence="1">
    <location>
        <begin position="348"/>
        <end position="373"/>
    </location>
</feature>
<feature type="compositionally biased region" description="Low complexity" evidence="1">
    <location>
        <begin position="61"/>
        <end position="70"/>
    </location>
</feature>
<feature type="compositionally biased region" description="Polar residues" evidence="1">
    <location>
        <begin position="295"/>
        <end position="307"/>
    </location>
</feature>
<feature type="region of interest" description="Disordered" evidence="1">
    <location>
        <begin position="162"/>
        <end position="326"/>
    </location>
</feature>
<gene>
    <name evidence="2" type="ORF">K435DRAFT_873882</name>
</gene>
<protein>
    <submittedName>
        <fullName evidence="2">Uncharacterized protein</fullName>
    </submittedName>
</protein>
<evidence type="ECO:0000256" key="1">
    <source>
        <dbReference type="SAM" id="MobiDB-lite"/>
    </source>
</evidence>
<sequence length="393" mass="42408">MQHSLGHEQRQKLMMSTRKLTFLLGTVPIIESDVPPRKDGKLSLSLAPTSASRSLVLRLQSVPSPGLSSPQQPPSPLSPTFSTNSPSSLSRSASLAVPNYSASKPYAPPADMFRRKKMAKLTRTLGENIPPELVFPERSSSSRRPLRPRSCSVDSFILIQAASSSPSPQPTNVSFDNLAHSSSEEDLLEEDDEKNSKSNNSSDALDDYTTYAASFTNSVNNSPETSELSPLVKKNTKSSSSQLGRSPSSSSFEHVQPPSHVHISQTDSQTRSVARKTSGFLLRKARRGAGGLDRSASTRSTITNRSPLRTGGGGATKRVIPGRSGVGKSVDLNVQSSYVDYGYVERASSSSEDGKMLGGTTDGTHRKGREWSGQWNVDDMEEVAKKLRGLKAK</sequence>
<name>A0A4S8KY20_DENBC</name>
<proteinExistence type="predicted"/>
<evidence type="ECO:0000313" key="3">
    <source>
        <dbReference type="Proteomes" id="UP000297245"/>
    </source>
</evidence>
<dbReference type="OrthoDB" id="3215907at2759"/>
<organism evidence="2 3">
    <name type="scientific">Dendrothele bispora (strain CBS 962.96)</name>
    <dbReference type="NCBI Taxonomy" id="1314807"/>
    <lineage>
        <taxon>Eukaryota</taxon>
        <taxon>Fungi</taxon>
        <taxon>Dikarya</taxon>
        <taxon>Basidiomycota</taxon>
        <taxon>Agaricomycotina</taxon>
        <taxon>Agaricomycetes</taxon>
        <taxon>Agaricomycetidae</taxon>
        <taxon>Agaricales</taxon>
        <taxon>Agaricales incertae sedis</taxon>
        <taxon>Dendrothele</taxon>
    </lineage>
</organism>
<accession>A0A4S8KY20</accession>
<feature type="region of interest" description="Disordered" evidence="1">
    <location>
        <begin position="122"/>
        <end position="148"/>
    </location>
</feature>
<feature type="compositionally biased region" description="Low complexity" evidence="1">
    <location>
        <begin position="78"/>
        <end position="98"/>
    </location>
</feature>
<dbReference type="AlphaFoldDB" id="A0A4S8KY20"/>
<feature type="compositionally biased region" description="Low complexity" evidence="1">
    <location>
        <begin position="238"/>
        <end position="251"/>
    </location>
</feature>
<feature type="compositionally biased region" description="Polar residues" evidence="1">
    <location>
        <begin position="211"/>
        <end position="228"/>
    </location>
</feature>
<feature type="compositionally biased region" description="Acidic residues" evidence="1">
    <location>
        <begin position="184"/>
        <end position="193"/>
    </location>
</feature>
<feature type="compositionally biased region" description="Polar residues" evidence="1">
    <location>
        <begin position="262"/>
        <end position="272"/>
    </location>
</feature>
<reference evidence="2 3" key="1">
    <citation type="journal article" date="2019" name="Nat. Ecol. Evol.">
        <title>Megaphylogeny resolves global patterns of mushroom evolution.</title>
        <authorList>
            <person name="Varga T."/>
            <person name="Krizsan K."/>
            <person name="Foldi C."/>
            <person name="Dima B."/>
            <person name="Sanchez-Garcia M."/>
            <person name="Sanchez-Ramirez S."/>
            <person name="Szollosi G.J."/>
            <person name="Szarkandi J.G."/>
            <person name="Papp V."/>
            <person name="Albert L."/>
            <person name="Andreopoulos W."/>
            <person name="Angelini C."/>
            <person name="Antonin V."/>
            <person name="Barry K.W."/>
            <person name="Bougher N.L."/>
            <person name="Buchanan P."/>
            <person name="Buyck B."/>
            <person name="Bense V."/>
            <person name="Catcheside P."/>
            <person name="Chovatia M."/>
            <person name="Cooper J."/>
            <person name="Damon W."/>
            <person name="Desjardin D."/>
            <person name="Finy P."/>
            <person name="Geml J."/>
            <person name="Haridas S."/>
            <person name="Hughes K."/>
            <person name="Justo A."/>
            <person name="Karasinski D."/>
            <person name="Kautmanova I."/>
            <person name="Kiss B."/>
            <person name="Kocsube S."/>
            <person name="Kotiranta H."/>
            <person name="LaButti K.M."/>
            <person name="Lechner B.E."/>
            <person name="Liimatainen K."/>
            <person name="Lipzen A."/>
            <person name="Lukacs Z."/>
            <person name="Mihaltcheva S."/>
            <person name="Morgado L.N."/>
            <person name="Niskanen T."/>
            <person name="Noordeloos M.E."/>
            <person name="Ohm R.A."/>
            <person name="Ortiz-Santana B."/>
            <person name="Ovrebo C."/>
            <person name="Racz N."/>
            <person name="Riley R."/>
            <person name="Savchenko A."/>
            <person name="Shiryaev A."/>
            <person name="Soop K."/>
            <person name="Spirin V."/>
            <person name="Szebenyi C."/>
            <person name="Tomsovsky M."/>
            <person name="Tulloss R.E."/>
            <person name="Uehling J."/>
            <person name="Grigoriev I.V."/>
            <person name="Vagvolgyi C."/>
            <person name="Papp T."/>
            <person name="Martin F.M."/>
            <person name="Miettinen O."/>
            <person name="Hibbett D.S."/>
            <person name="Nagy L.G."/>
        </authorList>
    </citation>
    <scope>NUCLEOTIDE SEQUENCE [LARGE SCALE GENOMIC DNA]</scope>
    <source>
        <strain evidence="2 3">CBS 962.96</strain>
    </source>
</reference>
<dbReference type="Proteomes" id="UP000297245">
    <property type="component" value="Unassembled WGS sequence"/>
</dbReference>
<feature type="region of interest" description="Disordered" evidence="1">
    <location>
        <begin position="59"/>
        <end position="109"/>
    </location>
</feature>